<feature type="region of interest" description="Disordered" evidence="1">
    <location>
        <begin position="330"/>
        <end position="653"/>
    </location>
</feature>
<feature type="compositionally biased region" description="Low complexity" evidence="1">
    <location>
        <begin position="556"/>
        <end position="569"/>
    </location>
</feature>
<dbReference type="STRING" id="329884.A0A4U0Y2Z5"/>
<keyword evidence="3" id="KW-1185">Reference proteome</keyword>
<feature type="compositionally biased region" description="Basic and acidic residues" evidence="1">
    <location>
        <begin position="437"/>
        <end position="453"/>
    </location>
</feature>
<proteinExistence type="predicted"/>
<evidence type="ECO:0000256" key="1">
    <source>
        <dbReference type="SAM" id="MobiDB-lite"/>
    </source>
</evidence>
<sequence>MPRMTRAKAAEVADKLHVDEDVVLDLPSELADASMNMKTPEPADRAPLGDIAPNSGGNVEDGELKRSTRGRKGGRKAVKNSKSDLANSIADIADDTPETGSGQQEGADLPDSLTVANESMQDAVGKTEDAGMSEPAQSPVAESMRSEAATKLADTVIHDDAETSQTQCETVPLTAVEAPPSPPPSAMPNVIALLRKDTPGKRSTSNKENVEPMDSPMPSSNTPRRSAVPYDALEQAVVQAATPPGPSRQPSTMELAPVEPAPTAVEAGASEPPASADPIDAMDALEDAVEKVSLEVPNVYSTPEKPKAKKAVPLVRTTKASLARLSMIQAEKTSATTRAPGTGHLRPSTMLGRASSVRQSTANRPEPTSKRIPSTDTKKPDAATQAREKKVVIIPHSKPRPVSLSFPTPPPPPKSKKAPTTSTFQLPGEAVAAKLRAAREERTKNEPEEEQKKPAFKARPVPAGLSKAPSVRQTNASKARESLMGGKPVSATPSSSMTHKRAQSAVTSSTAKPRTVSKDSSSTTAPRTSLRAPLSELRISKRPSTAMANISKPRASTTTVLPTDSSTTSNSMAPPPAPASGQRLPSSSSGKGTAKGKEVFNRAAAAKEAAEREKREKEEASRRARVVAAERGRQASREWAEKRKGRKAAAGAVSGKLEIEQMSPKSGDAVKGVTIEAEGVPA</sequence>
<feature type="compositionally biased region" description="Basic and acidic residues" evidence="1">
    <location>
        <begin position="608"/>
        <end position="642"/>
    </location>
</feature>
<reference evidence="2 3" key="1">
    <citation type="submission" date="2017-03" db="EMBL/GenBank/DDBJ databases">
        <title>Genomes of endolithic fungi from Antarctica.</title>
        <authorList>
            <person name="Coleine C."/>
            <person name="Masonjones S."/>
            <person name="Stajich J.E."/>
        </authorList>
    </citation>
    <scope>NUCLEOTIDE SEQUENCE [LARGE SCALE GENOMIC DNA]</scope>
    <source>
        <strain evidence="2 3">CCFEE 5184</strain>
    </source>
</reference>
<name>A0A4U0Y2Z5_9PEZI</name>
<feature type="compositionally biased region" description="Basic and acidic residues" evidence="1">
    <location>
        <begin position="376"/>
        <end position="391"/>
    </location>
</feature>
<feature type="compositionally biased region" description="Basic residues" evidence="1">
    <location>
        <begin position="67"/>
        <end position="79"/>
    </location>
</feature>
<dbReference type="AlphaFoldDB" id="A0A4U0Y2Z5"/>
<accession>A0A4U0Y2Z5</accession>
<feature type="compositionally biased region" description="Polar residues" evidence="1">
    <location>
        <begin position="504"/>
        <end position="527"/>
    </location>
</feature>
<organism evidence="2 3">
    <name type="scientific">Friedmanniomyces simplex</name>
    <dbReference type="NCBI Taxonomy" id="329884"/>
    <lineage>
        <taxon>Eukaryota</taxon>
        <taxon>Fungi</taxon>
        <taxon>Dikarya</taxon>
        <taxon>Ascomycota</taxon>
        <taxon>Pezizomycotina</taxon>
        <taxon>Dothideomycetes</taxon>
        <taxon>Dothideomycetidae</taxon>
        <taxon>Mycosphaerellales</taxon>
        <taxon>Teratosphaeriaceae</taxon>
        <taxon>Friedmanniomyces</taxon>
    </lineage>
</organism>
<feature type="region of interest" description="Disordered" evidence="1">
    <location>
        <begin position="34"/>
        <end position="169"/>
    </location>
</feature>
<comment type="caution">
    <text evidence="2">The sequence shown here is derived from an EMBL/GenBank/DDBJ whole genome shotgun (WGS) entry which is preliminary data.</text>
</comment>
<evidence type="ECO:0000313" key="2">
    <source>
        <dbReference type="EMBL" id="TKA83501.1"/>
    </source>
</evidence>
<evidence type="ECO:0000313" key="3">
    <source>
        <dbReference type="Proteomes" id="UP000309340"/>
    </source>
</evidence>
<dbReference type="EMBL" id="NAJQ01000008">
    <property type="protein sequence ID" value="TKA83501.1"/>
    <property type="molecule type" value="Genomic_DNA"/>
</dbReference>
<gene>
    <name evidence="2" type="ORF">B0A55_00542</name>
</gene>
<feature type="region of interest" description="Disordered" evidence="1">
    <location>
        <begin position="195"/>
        <end position="278"/>
    </location>
</feature>
<dbReference type="OrthoDB" id="3946796at2759"/>
<feature type="compositionally biased region" description="Low complexity" evidence="1">
    <location>
        <begin position="254"/>
        <end position="269"/>
    </location>
</feature>
<dbReference type="Proteomes" id="UP000309340">
    <property type="component" value="Unassembled WGS sequence"/>
</dbReference>
<protein>
    <submittedName>
        <fullName evidence="2">Uncharacterized protein</fullName>
    </submittedName>
</protein>